<organism evidence="2 3">
    <name type="scientific">Haemophilus influenzae</name>
    <dbReference type="NCBI Taxonomy" id="727"/>
    <lineage>
        <taxon>Bacteria</taxon>
        <taxon>Pseudomonadati</taxon>
        <taxon>Pseudomonadota</taxon>
        <taxon>Gammaproteobacteria</taxon>
        <taxon>Pasteurellales</taxon>
        <taxon>Pasteurellaceae</taxon>
        <taxon>Haemophilus</taxon>
    </lineage>
</organism>
<keyword evidence="1" id="KW-0472">Membrane</keyword>
<dbReference type="EMBL" id="JMQP01000002">
    <property type="protein sequence ID" value="KIS35730.1"/>
    <property type="molecule type" value="Genomic_DNA"/>
</dbReference>
<sequence length="37" mass="4517">MKFFKKALIIYIYIYNGRVFYFFLGKQSLLFIKALAF</sequence>
<evidence type="ECO:0000256" key="1">
    <source>
        <dbReference type="SAM" id="Phobius"/>
    </source>
</evidence>
<keyword evidence="1" id="KW-0812">Transmembrane</keyword>
<dbReference type="AlphaFoldDB" id="A0A158SXY6"/>
<name>A0A158SXY6_HAEIF</name>
<evidence type="ECO:0000313" key="3">
    <source>
        <dbReference type="Proteomes" id="UP000050700"/>
    </source>
</evidence>
<accession>A0A158SXY6</accession>
<gene>
    <name evidence="2" type="ORF">NTHI1209_01338</name>
</gene>
<feature type="transmembrane region" description="Helical" evidence="1">
    <location>
        <begin position="7"/>
        <end position="24"/>
    </location>
</feature>
<dbReference type="Proteomes" id="UP000050700">
    <property type="component" value="Unassembled WGS sequence"/>
</dbReference>
<protein>
    <submittedName>
        <fullName evidence="2">Uncharacterized protein</fullName>
    </submittedName>
</protein>
<comment type="caution">
    <text evidence="2">The sequence shown here is derived from an EMBL/GenBank/DDBJ whole genome shotgun (WGS) entry which is preliminary data.</text>
</comment>
<reference evidence="2 3" key="1">
    <citation type="submission" date="2014-05" db="EMBL/GenBank/DDBJ databases">
        <title>Methylome analysis of the phasevarions of Haemophilus influenzae.</title>
        <authorList>
            <person name="Atack J.M."/>
            <person name="Fox K.L."/>
            <person name="Power P.M."/>
            <person name="Clark T."/>
            <person name="Jurcisek J."/>
            <person name="Korlach J."/>
            <person name="Bakaletz L.O."/>
            <person name="Jennings M.P."/>
        </authorList>
    </citation>
    <scope>NUCLEOTIDE SEQUENCE [LARGE SCALE GENOMIC DNA]</scope>
    <source>
        <strain evidence="2 3">1209</strain>
    </source>
</reference>
<keyword evidence="1" id="KW-1133">Transmembrane helix</keyword>
<evidence type="ECO:0000313" key="2">
    <source>
        <dbReference type="EMBL" id="KIS35730.1"/>
    </source>
</evidence>
<proteinExistence type="predicted"/>
<dbReference type="PATRIC" id="fig|727.582.peg.1228"/>